<protein>
    <recommendedName>
        <fullName evidence="2">PDZ domain-containing protein</fullName>
    </recommendedName>
</protein>
<evidence type="ECO:0000313" key="4">
    <source>
        <dbReference type="Proteomes" id="UP000004810"/>
    </source>
</evidence>
<evidence type="ECO:0000259" key="2">
    <source>
        <dbReference type="Pfam" id="PF17820"/>
    </source>
</evidence>
<sequence>MYHTAWRCGLRQGSRIVEIEGKPIVTMSYNEICDLMAHQTSLRLIMILPASDGSPRRGCADPHCPAVSGDERLLLMPDTFTKRNMNYLSSFKNEQLRTLNNWDKTRKQSSSFEDESIARNRHNA</sequence>
<dbReference type="InterPro" id="IPR036034">
    <property type="entry name" value="PDZ_sf"/>
</dbReference>
<feature type="region of interest" description="Disordered" evidence="1">
    <location>
        <begin position="102"/>
        <end position="124"/>
    </location>
</feature>
<reference evidence="4" key="1">
    <citation type="submission" date="2012-08" db="EMBL/GenBank/DDBJ databases">
        <title>The Genome Sequence of Wuchereria bancrofti.</title>
        <authorList>
            <person name="Nutman T.B."/>
            <person name="Fink D.L."/>
            <person name="Russ C."/>
            <person name="Young S."/>
            <person name="Zeng Q."/>
            <person name="Koehrsen M."/>
            <person name="Alvarado L."/>
            <person name="Berlin A."/>
            <person name="Chapman S.B."/>
            <person name="Chen Z."/>
            <person name="Freedman E."/>
            <person name="Gellesch M."/>
            <person name="Goldberg J."/>
            <person name="Griggs A."/>
            <person name="Gujja S."/>
            <person name="Heilman E.R."/>
            <person name="Heiman D."/>
            <person name="Hepburn T."/>
            <person name="Howarth C."/>
            <person name="Jen D."/>
            <person name="Larson L."/>
            <person name="Lewis B."/>
            <person name="Mehta T."/>
            <person name="Park D."/>
            <person name="Pearson M."/>
            <person name="Roberts A."/>
            <person name="Saif S."/>
            <person name="Shea T."/>
            <person name="Shenoy N."/>
            <person name="Sisk P."/>
            <person name="Stolte C."/>
            <person name="Sykes S."/>
            <person name="Walk T."/>
            <person name="White J."/>
            <person name="Yandava C."/>
            <person name="Haas B."/>
            <person name="Henn M.R."/>
            <person name="Nusbaum C."/>
            <person name="Birren B."/>
        </authorList>
    </citation>
    <scope>NUCLEOTIDE SEQUENCE [LARGE SCALE GENOMIC DNA]</scope>
    <source>
        <strain evidence="4">NA</strain>
    </source>
</reference>
<dbReference type="Pfam" id="PF17820">
    <property type="entry name" value="PDZ_6"/>
    <property type="match status" value="1"/>
</dbReference>
<dbReference type="EMBL" id="ADBV01011049">
    <property type="protein sequence ID" value="EJW75127.1"/>
    <property type="molecule type" value="Genomic_DNA"/>
</dbReference>
<dbReference type="Gene3D" id="2.30.42.10">
    <property type="match status" value="1"/>
</dbReference>
<accession>J9EDP5</accession>
<evidence type="ECO:0000313" key="3">
    <source>
        <dbReference type="EMBL" id="EJW75127.1"/>
    </source>
</evidence>
<dbReference type="AlphaFoldDB" id="J9EDP5"/>
<comment type="caution">
    <text evidence="3">The sequence shown here is derived from an EMBL/GenBank/DDBJ whole genome shotgun (WGS) entry which is preliminary data.</text>
</comment>
<dbReference type="SUPFAM" id="SSF50156">
    <property type="entry name" value="PDZ domain-like"/>
    <property type="match status" value="1"/>
</dbReference>
<feature type="domain" description="PDZ" evidence="2">
    <location>
        <begin position="5"/>
        <end position="43"/>
    </location>
</feature>
<feature type="non-terminal residue" evidence="3">
    <location>
        <position position="124"/>
    </location>
</feature>
<dbReference type="InterPro" id="IPR041489">
    <property type="entry name" value="PDZ_6"/>
</dbReference>
<evidence type="ECO:0000256" key="1">
    <source>
        <dbReference type="SAM" id="MobiDB-lite"/>
    </source>
</evidence>
<gene>
    <name evidence="3" type="ORF">WUBG_13963</name>
</gene>
<name>J9EDP5_WUCBA</name>
<dbReference type="Proteomes" id="UP000004810">
    <property type="component" value="Unassembled WGS sequence"/>
</dbReference>
<organism evidence="3 4">
    <name type="scientific">Wuchereria bancrofti</name>
    <dbReference type="NCBI Taxonomy" id="6293"/>
    <lineage>
        <taxon>Eukaryota</taxon>
        <taxon>Metazoa</taxon>
        <taxon>Ecdysozoa</taxon>
        <taxon>Nematoda</taxon>
        <taxon>Chromadorea</taxon>
        <taxon>Rhabditida</taxon>
        <taxon>Spirurina</taxon>
        <taxon>Spiruromorpha</taxon>
        <taxon>Filarioidea</taxon>
        <taxon>Onchocercidae</taxon>
        <taxon>Wuchereria</taxon>
    </lineage>
</organism>
<proteinExistence type="predicted"/>